<evidence type="ECO:0000256" key="1">
    <source>
        <dbReference type="SAM" id="SignalP"/>
    </source>
</evidence>
<keyword evidence="3" id="KW-1185">Reference proteome</keyword>
<protein>
    <recommendedName>
        <fullName evidence="4">Spore coat protein U-like protein</fullName>
    </recommendedName>
</protein>
<organism evidence="2 3">
    <name type="scientific">Marinomonas pollencensis</name>
    <dbReference type="NCBI Taxonomy" id="491954"/>
    <lineage>
        <taxon>Bacteria</taxon>
        <taxon>Pseudomonadati</taxon>
        <taxon>Pseudomonadota</taxon>
        <taxon>Gammaproteobacteria</taxon>
        <taxon>Oceanospirillales</taxon>
        <taxon>Oceanospirillaceae</taxon>
        <taxon>Marinomonas</taxon>
    </lineage>
</organism>
<dbReference type="AlphaFoldDB" id="A0A3E0DTC4"/>
<dbReference type="RefSeq" id="WP_115895902.1">
    <property type="nucleotide sequence ID" value="NZ_QUNG01000001.1"/>
</dbReference>
<name>A0A3E0DTC4_9GAMM</name>
<proteinExistence type="predicted"/>
<accession>A0A3E0DTC4</accession>
<evidence type="ECO:0000313" key="2">
    <source>
        <dbReference type="EMBL" id="REG86646.1"/>
    </source>
</evidence>
<dbReference type="EMBL" id="QUNG01000001">
    <property type="protein sequence ID" value="REG86646.1"/>
    <property type="molecule type" value="Genomic_DNA"/>
</dbReference>
<comment type="caution">
    <text evidence="2">The sequence shown here is derived from an EMBL/GenBank/DDBJ whole genome shotgun (WGS) entry which is preliminary data.</text>
</comment>
<evidence type="ECO:0008006" key="4">
    <source>
        <dbReference type="Google" id="ProtNLM"/>
    </source>
</evidence>
<dbReference type="OrthoDB" id="6312617at2"/>
<evidence type="ECO:0000313" key="3">
    <source>
        <dbReference type="Proteomes" id="UP000256542"/>
    </source>
</evidence>
<dbReference type="Proteomes" id="UP000256542">
    <property type="component" value="Unassembled WGS sequence"/>
</dbReference>
<feature type="signal peptide" evidence="1">
    <location>
        <begin position="1"/>
        <end position="20"/>
    </location>
</feature>
<gene>
    <name evidence="2" type="ORF">DFP81_101211</name>
</gene>
<reference evidence="2 3" key="1">
    <citation type="submission" date="2018-08" db="EMBL/GenBank/DDBJ databases">
        <title>Genomic Encyclopedia of Type Strains, Phase III (KMG-III): the genomes of soil and plant-associated and newly described type strains.</title>
        <authorList>
            <person name="Whitman W."/>
        </authorList>
    </citation>
    <scope>NUCLEOTIDE SEQUENCE [LARGE SCALE GENOMIC DNA]</scope>
    <source>
        <strain evidence="2 3">CECT 7375</strain>
    </source>
</reference>
<feature type="chain" id="PRO_5017787301" description="Spore coat protein U-like protein" evidence="1">
    <location>
        <begin position="21"/>
        <end position="159"/>
    </location>
</feature>
<keyword evidence="1" id="KW-0732">Signal</keyword>
<sequence>MKKLIVLSAIAALTSGVAFASDVAVGGHVPSVCKVIPGSESSVTFPELIDGEQSTFGFKIKCNDYDGATVTLTSSEGHMQTVDGLDATGVGYTAELAALPYNFTLSATTGVDDLSMSQSEDGSTDLANGIPGTVTLTVVGNPTFSGFYTDQLSLTIAAN</sequence>